<protein>
    <submittedName>
        <fullName evidence="1">Uncharacterized protein</fullName>
    </submittedName>
</protein>
<dbReference type="EMBL" id="CP042260">
    <property type="protein sequence ID" value="QDY67626.1"/>
    <property type="molecule type" value="Genomic_DNA"/>
</dbReference>
<dbReference type="RefSeq" id="WP_146277885.1">
    <property type="nucleotide sequence ID" value="NZ_CP012750.1"/>
</dbReference>
<keyword evidence="2" id="KW-1185">Reference proteome</keyword>
<proteinExistence type="predicted"/>
<organism evidence="1 2">
    <name type="scientific">Glutamicibacter halophytocola</name>
    <dbReference type="NCBI Taxonomy" id="1933880"/>
    <lineage>
        <taxon>Bacteria</taxon>
        <taxon>Bacillati</taxon>
        <taxon>Actinomycetota</taxon>
        <taxon>Actinomycetes</taxon>
        <taxon>Micrococcales</taxon>
        <taxon>Micrococcaceae</taxon>
        <taxon>Glutamicibacter</taxon>
    </lineage>
</organism>
<evidence type="ECO:0000313" key="2">
    <source>
        <dbReference type="Proteomes" id="UP000320717"/>
    </source>
</evidence>
<accession>A0ABX5YD72</accession>
<gene>
    <name evidence="1" type="ORF">FQA45_15670</name>
</gene>
<name>A0ABX5YD72_9MICC</name>
<sequence length="141" mass="15520">MSPLIAAFVLPMECGALPRRSTSFPMFSDRGALSVRVLGAFSLTCSVELVADLVDESLNPMGFVLPVFSTLVNLRGIRAGVRFDELNEVIPVRAEGRKQVIELIVIKLNVQPPSKHSMAPFWLCHQGCARRCSGTPLDDHW</sequence>
<reference evidence="1 2" key="1">
    <citation type="submission" date="2019-07" db="EMBL/GenBank/DDBJ databases">
        <title>Complete Genome Sequence of drought tolerant Plant Growth-Promoting Rhizobacterium Glutamicibacter halophytocola DR408.</title>
        <authorList>
            <person name="Nishu S.D."/>
            <person name="Lee T.K."/>
        </authorList>
    </citation>
    <scope>NUCLEOTIDE SEQUENCE [LARGE SCALE GENOMIC DNA]</scope>
    <source>
        <strain evidence="1 2">DR408</strain>
    </source>
</reference>
<evidence type="ECO:0000313" key="1">
    <source>
        <dbReference type="EMBL" id="QDY67626.1"/>
    </source>
</evidence>
<dbReference type="Proteomes" id="UP000320717">
    <property type="component" value="Chromosome"/>
</dbReference>